<gene>
    <name evidence="3" type="ORF">LTR82_010758</name>
    <name evidence="4" type="ORF">LTR91_015720</name>
</gene>
<keyword evidence="5" id="KW-1185">Reference proteome</keyword>
<protein>
    <submittedName>
        <fullName evidence="4">Uncharacterized protein</fullName>
    </submittedName>
</protein>
<dbReference type="GO" id="GO:0016491">
    <property type="term" value="F:oxidoreductase activity"/>
    <property type="evidence" value="ECO:0007669"/>
    <property type="project" value="UniProtKB-KW"/>
</dbReference>
<comment type="similarity">
    <text evidence="1">Belongs to the short-chain dehydrogenases/reductases (SDR) family.</text>
</comment>
<keyword evidence="2" id="KW-0560">Oxidoreductase</keyword>
<dbReference type="EMBL" id="JAUJLE010000181">
    <property type="protein sequence ID" value="KAK0971004.1"/>
    <property type="molecule type" value="Genomic_DNA"/>
</dbReference>
<accession>A0AAN6K9J5</accession>
<dbReference type="InterPro" id="IPR036291">
    <property type="entry name" value="NAD(P)-bd_dom_sf"/>
</dbReference>
<comment type="caution">
    <text evidence="4">The sequence shown here is derived from an EMBL/GenBank/DDBJ whole genome shotgun (WGS) entry which is preliminary data.</text>
</comment>
<dbReference type="Proteomes" id="UP001175353">
    <property type="component" value="Unassembled WGS sequence"/>
</dbReference>
<dbReference type="PANTHER" id="PTHR43669:SF4">
    <property type="entry name" value="SHORT-CHAIN DEHYDROGENASE"/>
    <property type="match status" value="1"/>
</dbReference>
<dbReference type="InterPro" id="IPR002347">
    <property type="entry name" value="SDR_fam"/>
</dbReference>
<dbReference type="Gene3D" id="3.40.50.720">
    <property type="entry name" value="NAD(P)-binding Rossmann-like Domain"/>
    <property type="match status" value="1"/>
</dbReference>
<evidence type="ECO:0000256" key="1">
    <source>
        <dbReference type="ARBA" id="ARBA00006484"/>
    </source>
</evidence>
<evidence type="ECO:0000313" key="5">
    <source>
        <dbReference type="Proteomes" id="UP001175353"/>
    </source>
</evidence>
<evidence type="ECO:0000256" key="2">
    <source>
        <dbReference type="ARBA" id="ARBA00023002"/>
    </source>
</evidence>
<proteinExistence type="inferred from homology"/>
<sequence length="265" mass="28575">MAKVALILGAGPNIGGAVAAKFAADGYQIALAARSFSTGISDQTGFLGIQADLSDPQVVKSVFRTTVQQFGPPSVVVFNVAHRLLTPPTDPLSTTLDDLEESRKAGLDSAFVAAQEALRGFKTFTPGTPTAFIYTGNTLNQIAIPGVLPFALAKTAAAMLIEYAANAYGQDGYKYAYPLPGIPPLWRLIILARFYYADQRQPDGRPVSLGRDGSAHAEMYLQLVQESRQSKWLVTFVKGEGRRDFEGVDFDGETRASYDLKFGRA</sequence>
<dbReference type="Pfam" id="PF00106">
    <property type="entry name" value="adh_short"/>
    <property type="match status" value="1"/>
</dbReference>
<name>A0AAN6K9J5_9PEZI</name>
<evidence type="ECO:0000313" key="3">
    <source>
        <dbReference type="EMBL" id="KAK0318370.1"/>
    </source>
</evidence>
<reference evidence="4" key="2">
    <citation type="submission" date="2023-06" db="EMBL/GenBank/DDBJ databases">
        <title>Black Yeasts Isolated from many extreme environments.</title>
        <authorList>
            <person name="Coleine C."/>
            <person name="Stajich J.E."/>
            <person name="Selbmann L."/>
        </authorList>
    </citation>
    <scope>NUCLEOTIDE SEQUENCE</scope>
    <source>
        <strain evidence="4">CCFEE 5200</strain>
    </source>
</reference>
<evidence type="ECO:0000313" key="4">
    <source>
        <dbReference type="EMBL" id="KAK0971004.1"/>
    </source>
</evidence>
<dbReference type="PANTHER" id="PTHR43669">
    <property type="entry name" value="5-KETO-D-GLUCONATE 5-REDUCTASE"/>
    <property type="match status" value="1"/>
</dbReference>
<dbReference type="EMBL" id="JASUXU010000037">
    <property type="protein sequence ID" value="KAK0318370.1"/>
    <property type="molecule type" value="Genomic_DNA"/>
</dbReference>
<organism evidence="4 5">
    <name type="scientific">Friedmanniomyces endolithicus</name>
    <dbReference type="NCBI Taxonomy" id="329885"/>
    <lineage>
        <taxon>Eukaryota</taxon>
        <taxon>Fungi</taxon>
        <taxon>Dikarya</taxon>
        <taxon>Ascomycota</taxon>
        <taxon>Pezizomycotina</taxon>
        <taxon>Dothideomycetes</taxon>
        <taxon>Dothideomycetidae</taxon>
        <taxon>Mycosphaerellales</taxon>
        <taxon>Teratosphaeriaceae</taxon>
        <taxon>Friedmanniomyces</taxon>
    </lineage>
</organism>
<reference evidence="3" key="1">
    <citation type="submission" date="2021-12" db="EMBL/GenBank/DDBJ databases">
        <title>Black yeast isolated from Biological Soil Crust.</title>
        <authorList>
            <person name="Kurbessoian T."/>
        </authorList>
    </citation>
    <scope>NUCLEOTIDE SEQUENCE</scope>
    <source>
        <strain evidence="3">CCFEE 5208</strain>
    </source>
</reference>
<dbReference type="SUPFAM" id="SSF51735">
    <property type="entry name" value="NAD(P)-binding Rossmann-fold domains"/>
    <property type="match status" value="1"/>
</dbReference>
<dbReference type="AlphaFoldDB" id="A0AAN6K9J5"/>
<dbReference type="Proteomes" id="UP001168146">
    <property type="component" value="Unassembled WGS sequence"/>
</dbReference>